<evidence type="ECO:0000313" key="4">
    <source>
        <dbReference type="EMBL" id="KAJ5106716.1"/>
    </source>
</evidence>
<dbReference type="PRINTS" id="PR00081">
    <property type="entry name" value="GDHRDH"/>
</dbReference>
<comment type="similarity">
    <text evidence="1">Belongs to the short-chain dehydrogenases/reductases (SDR) family.</text>
</comment>
<dbReference type="EMBL" id="JAPQKH010000003">
    <property type="protein sequence ID" value="KAJ5106716.1"/>
    <property type="molecule type" value="Genomic_DNA"/>
</dbReference>
<accession>A0A9W9FUJ9</accession>
<reference evidence="4" key="1">
    <citation type="submission" date="2022-11" db="EMBL/GenBank/DDBJ databases">
        <authorList>
            <person name="Petersen C."/>
        </authorList>
    </citation>
    <scope>NUCLEOTIDE SEQUENCE</scope>
    <source>
        <strain evidence="4">IBT 30069</strain>
    </source>
</reference>
<keyword evidence="3" id="KW-0560">Oxidoreductase</keyword>
<evidence type="ECO:0000256" key="1">
    <source>
        <dbReference type="ARBA" id="ARBA00006484"/>
    </source>
</evidence>
<comment type="caution">
    <text evidence="4">The sequence shown here is derived from an EMBL/GenBank/DDBJ whole genome shotgun (WGS) entry which is preliminary data.</text>
</comment>
<gene>
    <name evidence="4" type="ORF">N7456_003391</name>
</gene>
<reference evidence="4" key="2">
    <citation type="journal article" date="2023" name="IMA Fungus">
        <title>Comparative genomic study of the Penicillium genus elucidates a diverse pangenome and 15 lateral gene transfer events.</title>
        <authorList>
            <person name="Petersen C."/>
            <person name="Sorensen T."/>
            <person name="Nielsen M.R."/>
            <person name="Sondergaard T.E."/>
            <person name="Sorensen J.L."/>
            <person name="Fitzpatrick D.A."/>
            <person name="Frisvad J.C."/>
            <person name="Nielsen K.L."/>
        </authorList>
    </citation>
    <scope>NUCLEOTIDE SEQUENCE</scope>
    <source>
        <strain evidence="4">IBT 30069</strain>
    </source>
</reference>
<dbReference type="PANTHER" id="PTHR24320:SF252">
    <property type="entry name" value="DEHYDROGENASE_REDUCTASE FAMILY PROTEIN, PUTATIVE (AFU_ORTHOLOGUE AFUA_3G08550)-RELATED"/>
    <property type="match status" value="1"/>
</dbReference>
<dbReference type="PANTHER" id="PTHR24320">
    <property type="entry name" value="RETINOL DEHYDROGENASE"/>
    <property type="match status" value="1"/>
</dbReference>
<dbReference type="InterPro" id="IPR002347">
    <property type="entry name" value="SDR_fam"/>
</dbReference>
<keyword evidence="5" id="KW-1185">Reference proteome</keyword>
<evidence type="ECO:0008006" key="6">
    <source>
        <dbReference type="Google" id="ProtNLM"/>
    </source>
</evidence>
<organism evidence="4 5">
    <name type="scientific">Penicillium angulare</name>
    <dbReference type="NCBI Taxonomy" id="116970"/>
    <lineage>
        <taxon>Eukaryota</taxon>
        <taxon>Fungi</taxon>
        <taxon>Dikarya</taxon>
        <taxon>Ascomycota</taxon>
        <taxon>Pezizomycotina</taxon>
        <taxon>Eurotiomycetes</taxon>
        <taxon>Eurotiomycetidae</taxon>
        <taxon>Eurotiales</taxon>
        <taxon>Aspergillaceae</taxon>
        <taxon>Penicillium</taxon>
    </lineage>
</organism>
<dbReference type="Gene3D" id="3.40.50.720">
    <property type="entry name" value="NAD(P)-binding Rossmann-like Domain"/>
    <property type="match status" value="1"/>
</dbReference>
<evidence type="ECO:0000256" key="3">
    <source>
        <dbReference type="ARBA" id="ARBA00023002"/>
    </source>
</evidence>
<dbReference type="OrthoDB" id="542013at2759"/>
<dbReference type="Proteomes" id="UP001149165">
    <property type="component" value="Unassembled WGS sequence"/>
</dbReference>
<evidence type="ECO:0000313" key="5">
    <source>
        <dbReference type="Proteomes" id="UP001149165"/>
    </source>
</evidence>
<evidence type="ECO:0000256" key="2">
    <source>
        <dbReference type="ARBA" id="ARBA00022857"/>
    </source>
</evidence>
<dbReference type="SUPFAM" id="SSF51735">
    <property type="entry name" value="NAD(P)-binding Rossmann-fold domains"/>
    <property type="match status" value="1"/>
</dbReference>
<dbReference type="AlphaFoldDB" id="A0A9W9FUJ9"/>
<keyword evidence="2" id="KW-0521">NADP</keyword>
<sequence length="293" mass="31907">MFFQAKVTPLPSGIDLNGKTAVITGASAGLGLETARQSLCLKCSTLVLAVRNTSKGELCAKELRQDPVIKSSNPKATIKVLKLDVDDNGSVQAFAHELKRQVPTVDYLILNAGLGRISHELSASGHERSLQVNYLSNALLLAELLPYLNTSAEKKGSPVRVTWIGSRRHQLGSSFITEAPIRENESVFGRFDNEAVFLPWSSYADSKLLCAMFMYELSPRLDRDKIILNMVCPGMIRTGMSDFLPLPLRVMVGVLVNVRGRPVETGGILILNAAVVVGAESHGRHLGDKEILE</sequence>
<dbReference type="GO" id="GO:0016491">
    <property type="term" value="F:oxidoreductase activity"/>
    <property type="evidence" value="ECO:0007669"/>
    <property type="project" value="UniProtKB-KW"/>
</dbReference>
<dbReference type="InterPro" id="IPR036291">
    <property type="entry name" value="NAD(P)-bd_dom_sf"/>
</dbReference>
<protein>
    <recommendedName>
        <fullName evidence="6">Short-chain dehydrogenase/reductase SDR</fullName>
    </recommendedName>
</protein>
<dbReference type="Pfam" id="PF00106">
    <property type="entry name" value="adh_short"/>
    <property type="match status" value="1"/>
</dbReference>
<proteinExistence type="inferred from homology"/>
<name>A0A9W9FUJ9_9EURO</name>